<evidence type="ECO:0000313" key="2">
    <source>
        <dbReference type="EMBL" id="MBX51531.1"/>
    </source>
</evidence>
<keyword evidence="1" id="KW-1133">Transmembrane helix</keyword>
<feature type="transmembrane region" description="Helical" evidence="1">
    <location>
        <begin position="7"/>
        <end position="25"/>
    </location>
</feature>
<protein>
    <submittedName>
        <fullName evidence="2">Uncharacterized protein</fullName>
    </submittedName>
</protein>
<keyword evidence="1" id="KW-0472">Membrane</keyword>
<sequence>MMSSSHAYVSCFCFYLFNCLISFHFDILAW</sequence>
<dbReference type="EMBL" id="GGEC01071047">
    <property type="protein sequence ID" value="MBX51531.1"/>
    <property type="molecule type" value="Transcribed_RNA"/>
</dbReference>
<reference evidence="2" key="1">
    <citation type="submission" date="2018-02" db="EMBL/GenBank/DDBJ databases">
        <title>Rhizophora mucronata_Transcriptome.</title>
        <authorList>
            <person name="Meera S.P."/>
            <person name="Sreeshan A."/>
            <person name="Augustine A."/>
        </authorList>
    </citation>
    <scope>NUCLEOTIDE SEQUENCE</scope>
    <source>
        <tissue evidence="2">Leaf</tissue>
    </source>
</reference>
<accession>A0A2P2PA81</accession>
<proteinExistence type="predicted"/>
<keyword evidence="1" id="KW-0812">Transmembrane</keyword>
<dbReference type="AlphaFoldDB" id="A0A2P2PA81"/>
<organism evidence="2">
    <name type="scientific">Rhizophora mucronata</name>
    <name type="common">Asiatic mangrove</name>
    <dbReference type="NCBI Taxonomy" id="61149"/>
    <lineage>
        <taxon>Eukaryota</taxon>
        <taxon>Viridiplantae</taxon>
        <taxon>Streptophyta</taxon>
        <taxon>Embryophyta</taxon>
        <taxon>Tracheophyta</taxon>
        <taxon>Spermatophyta</taxon>
        <taxon>Magnoliopsida</taxon>
        <taxon>eudicotyledons</taxon>
        <taxon>Gunneridae</taxon>
        <taxon>Pentapetalae</taxon>
        <taxon>rosids</taxon>
        <taxon>fabids</taxon>
        <taxon>Malpighiales</taxon>
        <taxon>Rhizophoraceae</taxon>
        <taxon>Rhizophora</taxon>
    </lineage>
</organism>
<name>A0A2P2PA81_RHIMU</name>
<evidence type="ECO:0000256" key="1">
    <source>
        <dbReference type="SAM" id="Phobius"/>
    </source>
</evidence>